<dbReference type="Proteomes" id="UP001235343">
    <property type="component" value="Unassembled WGS sequence"/>
</dbReference>
<sequence>MTKSCSDTRLDSEKSAEAVVVKISHESEKEQRAEQFYRYRKSNWERKKTTGINAEKWIPTYEKERK</sequence>
<name>A0ABT7L6M8_9BACI</name>
<reference evidence="1 2" key="1">
    <citation type="submission" date="2023-06" db="EMBL/GenBank/DDBJ databases">
        <title>Aquibacillus rhizosphaerae LR5S19.</title>
        <authorList>
            <person name="Sun J.-Q."/>
        </authorList>
    </citation>
    <scope>NUCLEOTIDE SEQUENCE [LARGE SCALE GENOMIC DNA]</scope>
    <source>
        <strain evidence="1 2">LR5S19</strain>
    </source>
</reference>
<gene>
    <name evidence="1" type="ORF">QQS35_13830</name>
</gene>
<dbReference type="RefSeq" id="WP_285932808.1">
    <property type="nucleotide sequence ID" value="NZ_JASTZU010000041.1"/>
</dbReference>
<protein>
    <submittedName>
        <fullName evidence="1">Uncharacterized protein</fullName>
    </submittedName>
</protein>
<proteinExistence type="predicted"/>
<dbReference type="EMBL" id="JASTZU010000041">
    <property type="protein sequence ID" value="MDL4841523.1"/>
    <property type="molecule type" value="Genomic_DNA"/>
</dbReference>
<evidence type="ECO:0000313" key="2">
    <source>
        <dbReference type="Proteomes" id="UP001235343"/>
    </source>
</evidence>
<evidence type="ECO:0000313" key="1">
    <source>
        <dbReference type="EMBL" id="MDL4841523.1"/>
    </source>
</evidence>
<accession>A0ABT7L6M8</accession>
<keyword evidence="2" id="KW-1185">Reference proteome</keyword>
<comment type="caution">
    <text evidence="1">The sequence shown here is derived from an EMBL/GenBank/DDBJ whole genome shotgun (WGS) entry which is preliminary data.</text>
</comment>
<organism evidence="1 2">
    <name type="scientific">Aquibacillus rhizosphaerae</name>
    <dbReference type="NCBI Taxonomy" id="3051431"/>
    <lineage>
        <taxon>Bacteria</taxon>
        <taxon>Bacillati</taxon>
        <taxon>Bacillota</taxon>
        <taxon>Bacilli</taxon>
        <taxon>Bacillales</taxon>
        <taxon>Bacillaceae</taxon>
        <taxon>Aquibacillus</taxon>
    </lineage>
</organism>